<dbReference type="EMBL" id="CAJVQC010108014">
    <property type="protein sequence ID" value="CAG8834030.1"/>
    <property type="molecule type" value="Genomic_DNA"/>
</dbReference>
<protein>
    <submittedName>
        <fullName evidence="1">27094_t:CDS:1</fullName>
    </submittedName>
</protein>
<feature type="non-terminal residue" evidence="1">
    <location>
        <position position="1"/>
    </location>
</feature>
<evidence type="ECO:0000313" key="2">
    <source>
        <dbReference type="Proteomes" id="UP000789920"/>
    </source>
</evidence>
<accession>A0ACA9SCF2</accession>
<dbReference type="Proteomes" id="UP000789920">
    <property type="component" value="Unassembled WGS sequence"/>
</dbReference>
<sequence>KNFVYGRGIYSTPDVNVVELYAKEFEHGEDKYLVIIQNRVNPKDLQK</sequence>
<feature type="non-terminal residue" evidence="1">
    <location>
        <position position="47"/>
    </location>
</feature>
<organism evidence="1 2">
    <name type="scientific">Racocetra persica</name>
    <dbReference type="NCBI Taxonomy" id="160502"/>
    <lineage>
        <taxon>Eukaryota</taxon>
        <taxon>Fungi</taxon>
        <taxon>Fungi incertae sedis</taxon>
        <taxon>Mucoromycota</taxon>
        <taxon>Glomeromycotina</taxon>
        <taxon>Glomeromycetes</taxon>
        <taxon>Diversisporales</taxon>
        <taxon>Gigasporaceae</taxon>
        <taxon>Racocetra</taxon>
    </lineage>
</organism>
<gene>
    <name evidence="1" type="ORF">RPERSI_LOCUS29046</name>
</gene>
<comment type="caution">
    <text evidence="1">The sequence shown here is derived from an EMBL/GenBank/DDBJ whole genome shotgun (WGS) entry which is preliminary data.</text>
</comment>
<evidence type="ECO:0000313" key="1">
    <source>
        <dbReference type="EMBL" id="CAG8834030.1"/>
    </source>
</evidence>
<keyword evidence="2" id="KW-1185">Reference proteome</keyword>
<name>A0ACA9SCF2_9GLOM</name>
<reference evidence="1" key="1">
    <citation type="submission" date="2021-06" db="EMBL/GenBank/DDBJ databases">
        <authorList>
            <person name="Kallberg Y."/>
            <person name="Tangrot J."/>
            <person name="Rosling A."/>
        </authorList>
    </citation>
    <scope>NUCLEOTIDE SEQUENCE</scope>
    <source>
        <strain evidence="1">MA461A</strain>
    </source>
</reference>
<proteinExistence type="predicted"/>